<dbReference type="InterPro" id="IPR015797">
    <property type="entry name" value="NUDIX_hydrolase-like_dom_sf"/>
</dbReference>
<evidence type="ECO:0000313" key="5">
    <source>
        <dbReference type="Proteomes" id="UP000612282"/>
    </source>
</evidence>
<dbReference type="CDD" id="cd03674">
    <property type="entry name" value="NUDIX_Hydrolase"/>
    <property type="match status" value="1"/>
</dbReference>
<organism evidence="4 5">
    <name type="scientific">Actinoplanes couchii</name>
    <dbReference type="NCBI Taxonomy" id="403638"/>
    <lineage>
        <taxon>Bacteria</taxon>
        <taxon>Bacillati</taxon>
        <taxon>Actinomycetota</taxon>
        <taxon>Actinomycetes</taxon>
        <taxon>Micromonosporales</taxon>
        <taxon>Micromonosporaceae</taxon>
        <taxon>Actinoplanes</taxon>
    </lineage>
</organism>
<dbReference type="PANTHER" id="PTHR43046">
    <property type="entry name" value="GDP-MANNOSE MANNOSYL HYDROLASE"/>
    <property type="match status" value="1"/>
</dbReference>
<dbReference type="EMBL" id="BOMG01000070">
    <property type="protein sequence ID" value="GID57233.1"/>
    <property type="molecule type" value="Genomic_DNA"/>
</dbReference>
<sequence length="184" mass="20358">MHELVTGLVPGDNLEAEHRAHTLGWLRRTDDVFRRVKPAQPAQHLVSYVVPIDPADGSVLLVEHVNAGLWLPPGGHVEVDEHPHRTAAREIEEELGVTTAPTSEPVFLTVTETVGVDSGHTDVSLWYTVDVPRDRELTPDAGEFHGIRWWSRAEILAADPKLFDPHLTRFLEKLPTAAPDRSGG</sequence>
<feature type="domain" description="Nudix hydrolase" evidence="3">
    <location>
        <begin position="42"/>
        <end position="173"/>
    </location>
</feature>
<evidence type="ECO:0000256" key="2">
    <source>
        <dbReference type="ARBA" id="ARBA00022801"/>
    </source>
</evidence>
<evidence type="ECO:0000259" key="3">
    <source>
        <dbReference type="PROSITE" id="PS51462"/>
    </source>
</evidence>
<keyword evidence="2" id="KW-0378">Hydrolase</keyword>
<dbReference type="PANTHER" id="PTHR43046:SF14">
    <property type="entry name" value="MUTT_NUDIX FAMILY PROTEIN"/>
    <property type="match status" value="1"/>
</dbReference>
<dbReference type="Pfam" id="PF00293">
    <property type="entry name" value="NUDIX"/>
    <property type="match status" value="1"/>
</dbReference>
<dbReference type="Gene3D" id="3.90.79.10">
    <property type="entry name" value="Nucleoside Triphosphate Pyrophosphohydrolase"/>
    <property type="match status" value="1"/>
</dbReference>
<comment type="caution">
    <text evidence="4">The sequence shown here is derived from an EMBL/GenBank/DDBJ whole genome shotgun (WGS) entry which is preliminary data.</text>
</comment>
<proteinExistence type="predicted"/>
<comment type="cofactor">
    <cofactor evidence="1">
        <name>Mg(2+)</name>
        <dbReference type="ChEBI" id="CHEBI:18420"/>
    </cofactor>
</comment>
<reference evidence="4 5" key="1">
    <citation type="submission" date="2021-01" db="EMBL/GenBank/DDBJ databases">
        <title>Whole genome shotgun sequence of Actinoplanes couchii NBRC 106145.</title>
        <authorList>
            <person name="Komaki H."/>
            <person name="Tamura T."/>
        </authorList>
    </citation>
    <scope>NUCLEOTIDE SEQUENCE [LARGE SCALE GENOMIC DNA]</scope>
    <source>
        <strain evidence="4 5">NBRC 106145</strain>
    </source>
</reference>
<accession>A0ABQ3XFG1</accession>
<protein>
    <submittedName>
        <fullName evidence="4">DNA mismatch repair protein MutT</fullName>
    </submittedName>
</protein>
<dbReference type="PROSITE" id="PS51462">
    <property type="entry name" value="NUDIX"/>
    <property type="match status" value="1"/>
</dbReference>
<dbReference type="InterPro" id="IPR000086">
    <property type="entry name" value="NUDIX_hydrolase_dom"/>
</dbReference>
<keyword evidence="5" id="KW-1185">Reference proteome</keyword>
<evidence type="ECO:0000256" key="1">
    <source>
        <dbReference type="ARBA" id="ARBA00001946"/>
    </source>
</evidence>
<dbReference type="Proteomes" id="UP000612282">
    <property type="component" value="Unassembled WGS sequence"/>
</dbReference>
<dbReference type="SUPFAM" id="SSF55811">
    <property type="entry name" value="Nudix"/>
    <property type="match status" value="1"/>
</dbReference>
<evidence type="ECO:0000313" key="4">
    <source>
        <dbReference type="EMBL" id="GID57233.1"/>
    </source>
</evidence>
<dbReference type="InterPro" id="IPR020084">
    <property type="entry name" value="NUDIX_hydrolase_CS"/>
</dbReference>
<name>A0ABQ3XFG1_9ACTN</name>
<gene>
    <name evidence="4" type="ORF">Aco03nite_056370</name>
</gene>
<dbReference type="PROSITE" id="PS00893">
    <property type="entry name" value="NUDIX_BOX"/>
    <property type="match status" value="1"/>
</dbReference>